<evidence type="ECO:0000313" key="2">
    <source>
        <dbReference type="Proteomes" id="UP000033101"/>
    </source>
</evidence>
<keyword evidence="2" id="KW-1185">Reference proteome</keyword>
<organism evidence="1 2">
    <name type="scientific">Methanosarcina horonobensis HB-1 = JCM 15518</name>
    <dbReference type="NCBI Taxonomy" id="1434110"/>
    <lineage>
        <taxon>Archaea</taxon>
        <taxon>Methanobacteriati</taxon>
        <taxon>Methanobacteriota</taxon>
        <taxon>Stenosarchaea group</taxon>
        <taxon>Methanomicrobia</taxon>
        <taxon>Methanosarcinales</taxon>
        <taxon>Methanosarcinaceae</taxon>
        <taxon>Methanosarcina</taxon>
    </lineage>
</organism>
<dbReference type="RefSeq" id="WP_048136750.1">
    <property type="nucleotide sequence ID" value="NZ_CP009516.1"/>
</dbReference>
<dbReference type="CDD" id="cd03801">
    <property type="entry name" value="GT4_PimA-like"/>
    <property type="match status" value="1"/>
</dbReference>
<dbReference type="KEGG" id="mhor:MSHOH_0196"/>
<keyword evidence="1" id="KW-0808">Transferase</keyword>
<dbReference type="STRING" id="1434110.MSHOH_0196"/>
<name>A0A0E3S661_9EURY</name>
<keyword evidence="1" id="KW-0032">Aminotransferase</keyword>
<dbReference type="GO" id="GO:0008483">
    <property type="term" value="F:transaminase activity"/>
    <property type="evidence" value="ECO:0007669"/>
    <property type="project" value="UniProtKB-KW"/>
</dbReference>
<dbReference type="AlphaFoldDB" id="A0A0E3S661"/>
<dbReference type="OrthoDB" id="11420at2157"/>
<dbReference type="Proteomes" id="UP000033101">
    <property type="component" value="Chromosome"/>
</dbReference>
<accession>A0A0E3S661</accession>
<protein>
    <submittedName>
        <fullName evidence="1">Putative aminotransferase, class-II</fullName>
    </submittedName>
</protein>
<dbReference type="Gene3D" id="3.40.50.2000">
    <property type="entry name" value="Glycogen Phosphorylase B"/>
    <property type="match status" value="2"/>
</dbReference>
<evidence type="ECO:0000313" key="1">
    <source>
        <dbReference type="EMBL" id="AKB76679.1"/>
    </source>
</evidence>
<dbReference type="GeneID" id="24829315"/>
<proteinExistence type="predicted"/>
<gene>
    <name evidence="1" type="ORF">MSHOH_0196</name>
</gene>
<reference evidence="1 2" key="1">
    <citation type="submission" date="2014-07" db="EMBL/GenBank/DDBJ databases">
        <title>Methanogenic archaea and the global carbon cycle.</title>
        <authorList>
            <person name="Henriksen J.R."/>
            <person name="Luke J."/>
            <person name="Reinhart S."/>
            <person name="Benedict M.N."/>
            <person name="Youngblut N.D."/>
            <person name="Metcalf M.E."/>
            <person name="Whitaker R.J."/>
            <person name="Metcalf W.W."/>
        </authorList>
    </citation>
    <scope>NUCLEOTIDE SEQUENCE [LARGE SCALE GENOMIC DNA]</scope>
    <source>
        <strain evidence="1 2">HB-1</strain>
    </source>
</reference>
<dbReference type="HOGENOM" id="CLU_047683_0_0_2"/>
<dbReference type="EMBL" id="CP009516">
    <property type="protein sequence ID" value="AKB76679.1"/>
    <property type="molecule type" value="Genomic_DNA"/>
</dbReference>
<dbReference type="PATRIC" id="fig|1434110.4.peg.222"/>
<sequence length="309" mass="36495">MKILHIGDVAGVPQNIAQAQRELGYKSDVLSYKKHPFRYKTDFCYPITSKFPYNYIKMFFIFLKFVKKYDVYHFHSGTILPKGIDLVLWRILNKKTIVHHHGSELRFKGEKYLYSRFANKILVSTPDLLEWSPKGIWLPNPADTREYKFTEFNYQTHKLRILHAPSSREIKGTEYVVQAIDKLKKDGYDVEFILLENVPHDEVIRQLRIADIVVDWINPSFGIYGVFSIEAMCMGKPVLCFIKKDLVDKYYTNLPILNTYPEFMYENLTKLIENPEERAKFGVKSRKYVEEVHDSRVVIKKLIEMYNNN</sequence>
<dbReference type="SUPFAM" id="SSF53756">
    <property type="entry name" value="UDP-Glycosyltransferase/glycogen phosphorylase"/>
    <property type="match status" value="1"/>
</dbReference>